<feature type="domain" description="F-box" evidence="2">
    <location>
        <begin position="77"/>
        <end position="124"/>
    </location>
</feature>
<proteinExistence type="predicted"/>
<dbReference type="InterPro" id="IPR036047">
    <property type="entry name" value="F-box-like_dom_sf"/>
</dbReference>
<evidence type="ECO:0000256" key="1">
    <source>
        <dbReference type="SAM" id="MobiDB-lite"/>
    </source>
</evidence>
<protein>
    <recommendedName>
        <fullName evidence="2">F-box domain-containing protein</fullName>
    </recommendedName>
</protein>
<dbReference type="InterPro" id="IPR001810">
    <property type="entry name" value="F-box_dom"/>
</dbReference>
<gene>
    <name evidence="3" type="ORF">HGRIS_005941</name>
</gene>
<dbReference type="Gene3D" id="1.20.1280.50">
    <property type="match status" value="1"/>
</dbReference>
<sequence>MPQVLKRTQRRELTLTRSFANAVKSKISSPFTRSPKHERRPSINSVHNWHAHQHDRDIQLSMRARPYPAYTKLHFIHLLPAEILAQVFISGSEDTPLFPLTVSHVCSSWRAVALRTPSLWRRITVLQSEELRRLWIYRAKACSLDVQLIPHLPPIIGHFHQPLDYHLVQWCMHSVARFVPQWRSLDIVFPTYAPYLWNAALSGCCGGSSKVCAPLLEELRLVYPSNDDTKEFCLFNGYSPRLRRTTIEGIRLAWLPSLFQNLTHLDYTHHGFTSGPAAVHEVLCMLQTSCRLVELRLAFPSKAVNTQRLQVQPSQRLSLVFLRKLCFSAHGGSVAPELIHLVNCISTPSLHTLRLSDPSCRPAPFSAIRIFFATFEWPRTLRVMRIEHGWYDYNLASQVLQRLPRLRQEIALSHPRR</sequence>
<name>A0ABR3JZG9_9AGAR</name>
<evidence type="ECO:0000313" key="3">
    <source>
        <dbReference type="EMBL" id="KAL0960936.1"/>
    </source>
</evidence>
<keyword evidence="4" id="KW-1185">Reference proteome</keyword>
<dbReference type="Proteomes" id="UP001556367">
    <property type="component" value="Unassembled WGS sequence"/>
</dbReference>
<dbReference type="Pfam" id="PF12937">
    <property type="entry name" value="F-box-like"/>
    <property type="match status" value="1"/>
</dbReference>
<feature type="region of interest" description="Disordered" evidence="1">
    <location>
        <begin position="28"/>
        <end position="49"/>
    </location>
</feature>
<organism evidence="3 4">
    <name type="scientific">Hohenbuehelia grisea</name>
    <dbReference type="NCBI Taxonomy" id="104357"/>
    <lineage>
        <taxon>Eukaryota</taxon>
        <taxon>Fungi</taxon>
        <taxon>Dikarya</taxon>
        <taxon>Basidiomycota</taxon>
        <taxon>Agaricomycotina</taxon>
        <taxon>Agaricomycetes</taxon>
        <taxon>Agaricomycetidae</taxon>
        <taxon>Agaricales</taxon>
        <taxon>Pleurotineae</taxon>
        <taxon>Pleurotaceae</taxon>
        <taxon>Hohenbuehelia</taxon>
    </lineage>
</organism>
<accession>A0ABR3JZG9</accession>
<evidence type="ECO:0000259" key="2">
    <source>
        <dbReference type="Pfam" id="PF12937"/>
    </source>
</evidence>
<reference evidence="4" key="1">
    <citation type="submission" date="2024-06" db="EMBL/GenBank/DDBJ databases">
        <title>Multi-omics analyses provide insights into the biosynthesis of the anticancer antibiotic pleurotin in Hohenbuehelia grisea.</title>
        <authorList>
            <person name="Weaver J.A."/>
            <person name="Alberti F."/>
        </authorList>
    </citation>
    <scope>NUCLEOTIDE SEQUENCE [LARGE SCALE GENOMIC DNA]</scope>
    <source>
        <strain evidence="4">T-177</strain>
    </source>
</reference>
<evidence type="ECO:0000313" key="4">
    <source>
        <dbReference type="Proteomes" id="UP001556367"/>
    </source>
</evidence>
<comment type="caution">
    <text evidence="3">The sequence shown here is derived from an EMBL/GenBank/DDBJ whole genome shotgun (WGS) entry which is preliminary data.</text>
</comment>
<dbReference type="SUPFAM" id="SSF81383">
    <property type="entry name" value="F-box domain"/>
    <property type="match status" value="1"/>
</dbReference>
<dbReference type="EMBL" id="JASNQZ010000001">
    <property type="protein sequence ID" value="KAL0960936.1"/>
    <property type="molecule type" value="Genomic_DNA"/>
</dbReference>